<dbReference type="KEGG" id="bgh:BDBG_03373"/>
<evidence type="ECO:0000313" key="3">
    <source>
        <dbReference type="Proteomes" id="UP000002038"/>
    </source>
</evidence>
<proteinExistence type="predicted"/>
<dbReference type="Proteomes" id="UP000002038">
    <property type="component" value="Unassembled WGS sequence"/>
</dbReference>
<reference evidence="3" key="1">
    <citation type="journal article" date="2015" name="PLoS Genet.">
        <title>The dynamic genome and transcriptome of the human fungal pathogen Blastomyces and close relative Emmonsia.</title>
        <authorList>
            <person name="Munoz J.F."/>
            <person name="Gauthier G.M."/>
            <person name="Desjardins C.A."/>
            <person name="Gallo J.E."/>
            <person name="Holder J."/>
            <person name="Sullivan T.D."/>
            <person name="Marty A.J."/>
            <person name="Carmen J.C."/>
            <person name="Chen Z."/>
            <person name="Ding L."/>
            <person name="Gujja S."/>
            <person name="Magrini V."/>
            <person name="Misas E."/>
            <person name="Mitreva M."/>
            <person name="Priest M."/>
            <person name="Saif S."/>
            <person name="Whiston E.A."/>
            <person name="Young S."/>
            <person name="Zeng Q."/>
            <person name="Goldman W.E."/>
            <person name="Mardis E.R."/>
            <person name="Taylor J.W."/>
            <person name="McEwen J.G."/>
            <person name="Clay O.K."/>
            <person name="Klein B.S."/>
            <person name="Cuomo C.A."/>
        </authorList>
    </citation>
    <scope>NUCLEOTIDE SEQUENCE [LARGE SCALE GENOMIC DNA]</scope>
    <source>
        <strain evidence="3">SLH14081</strain>
    </source>
</reference>
<dbReference type="GeneID" id="8505551"/>
<evidence type="ECO:0000256" key="1">
    <source>
        <dbReference type="SAM" id="MobiDB-lite"/>
    </source>
</evidence>
<dbReference type="VEuPathDB" id="FungiDB:BDBG_03373"/>
<dbReference type="RefSeq" id="XP_031577697.1">
    <property type="nucleotide sequence ID" value="XM_031721224.1"/>
</dbReference>
<feature type="compositionally biased region" description="Basic residues" evidence="1">
    <location>
        <begin position="76"/>
        <end position="85"/>
    </location>
</feature>
<organism evidence="2 3">
    <name type="scientific">Blastomyces gilchristii (strain SLH14081)</name>
    <name type="common">Blastomyces dermatitidis</name>
    <dbReference type="NCBI Taxonomy" id="559298"/>
    <lineage>
        <taxon>Eukaryota</taxon>
        <taxon>Fungi</taxon>
        <taxon>Dikarya</taxon>
        <taxon>Ascomycota</taxon>
        <taxon>Pezizomycotina</taxon>
        <taxon>Eurotiomycetes</taxon>
        <taxon>Eurotiomycetidae</taxon>
        <taxon>Onygenales</taxon>
        <taxon>Ajellomycetaceae</taxon>
        <taxon>Blastomyces</taxon>
    </lineage>
</organism>
<sequence length="114" mass="13272">MFRGWNMSACLRIYLLTRSRLHSCACNDARRNNAFAPGGYEEDLILGRLETRLRYRTEQFAKLDSHYSPLYTTLPKTKRGHKGRYGRNSLNSKTIPPPTETQNLHREQQSNNTL</sequence>
<gene>
    <name evidence="2" type="ORF">BDBG_03373</name>
</gene>
<protein>
    <submittedName>
        <fullName evidence="2">Uncharacterized protein</fullName>
    </submittedName>
</protein>
<name>A0A179UGX3_BLAGS</name>
<feature type="region of interest" description="Disordered" evidence="1">
    <location>
        <begin position="70"/>
        <end position="114"/>
    </location>
</feature>
<keyword evidence="3" id="KW-1185">Reference proteome</keyword>
<dbReference type="EMBL" id="GG657452">
    <property type="protein sequence ID" value="OAT07296.1"/>
    <property type="molecule type" value="Genomic_DNA"/>
</dbReference>
<accession>A0A179UGX3</accession>
<dbReference type="AlphaFoldDB" id="A0A179UGX3"/>
<evidence type="ECO:0000313" key="2">
    <source>
        <dbReference type="EMBL" id="OAT07296.1"/>
    </source>
</evidence>